<evidence type="ECO:0000313" key="2">
    <source>
        <dbReference type="Proteomes" id="UP000765509"/>
    </source>
</evidence>
<evidence type="ECO:0000313" key="1">
    <source>
        <dbReference type="EMBL" id="MBW0533527.1"/>
    </source>
</evidence>
<keyword evidence="2" id="KW-1185">Reference proteome</keyword>
<dbReference type="AlphaFoldDB" id="A0A9Q3F8N5"/>
<gene>
    <name evidence="1" type="ORF">O181_073242</name>
</gene>
<accession>A0A9Q3F8N5</accession>
<name>A0A9Q3F8N5_9BASI</name>
<dbReference type="OrthoDB" id="2518564at2759"/>
<reference evidence="1" key="1">
    <citation type="submission" date="2021-03" db="EMBL/GenBank/DDBJ databases">
        <title>Draft genome sequence of rust myrtle Austropuccinia psidii MF-1, a brazilian biotype.</title>
        <authorList>
            <person name="Quecine M.C."/>
            <person name="Pachon D.M.R."/>
            <person name="Bonatelli M.L."/>
            <person name="Correr F.H."/>
            <person name="Franceschini L.M."/>
            <person name="Leite T.F."/>
            <person name="Margarido G.R.A."/>
            <person name="Almeida C.A."/>
            <person name="Ferrarezi J.A."/>
            <person name="Labate C.A."/>
        </authorList>
    </citation>
    <scope>NUCLEOTIDE SEQUENCE</scope>
    <source>
        <strain evidence="1">MF-1</strain>
    </source>
</reference>
<protein>
    <submittedName>
        <fullName evidence="1">Uncharacterized protein</fullName>
    </submittedName>
</protein>
<sequence>MAPRQPLKFYHFLEERNSTIRCNNLTEYLEKRIVPKHGGTYLFPNFQRVPTEGPMSAKELVRKLSKQQEKFIKKMIEKLNPPQKQQKTTVIEDHQDGKEAAIAHIEEWRNWKPFQI</sequence>
<comment type="caution">
    <text evidence="1">The sequence shown here is derived from an EMBL/GenBank/DDBJ whole genome shotgun (WGS) entry which is preliminary data.</text>
</comment>
<dbReference type="EMBL" id="AVOT02038614">
    <property type="protein sequence ID" value="MBW0533527.1"/>
    <property type="molecule type" value="Genomic_DNA"/>
</dbReference>
<proteinExistence type="predicted"/>
<organism evidence="1 2">
    <name type="scientific">Austropuccinia psidii MF-1</name>
    <dbReference type="NCBI Taxonomy" id="1389203"/>
    <lineage>
        <taxon>Eukaryota</taxon>
        <taxon>Fungi</taxon>
        <taxon>Dikarya</taxon>
        <taxon>Basidiomycota</taxon>
        <taxon>Pucciniomycotina</taxon>
        <taxon>Pucciniomycetes</taxon>
        <taxon>Pucciniales</taxon>
        <taxon>Sphaerophragmiaceae</taxon>
        <taxon>Austropuccinia</taxon>
    </lineage>
</organism>
<dbReference type="Proteomes" id="UP000765509">
    <property type="component" value="Unassembled WGS sequence"/>
</dbReference>